<evidence type="ECO:0000256" key="2">
    <source>
        <dbReference type="ARBA" id="ARBA00020364"/>
    </source>
</evidence>
<evidence type="ECO:0000256" key="1">
    <source>
        <dbReference type="ARBA" id="ARBA00004123"/>
    </source>
</evidence>
<accession>A0AAN0JQ98</accession>
<evidence type="ECO:0000256" key="7">
    <source>
        <dbReference type="SAM" id="MobiDB-lite"/>
    </source>
</evidence>
<feature type="domain" description="RRM" evidence="8">
    <location>
        <begin position="362"/>
        <end position="445"/>
    </location>
</feature>
<dbReference type="PROSITE" id="PS50102">
    <property type="entry name" value="RRM"/>
    <property type="match status" value="2"/>
</dbReference>
<dbReference type="GO" id="GO:0030626">
    <property type="term" value="F:U12 snRNA binding"/>
    <property type="evidence" value="ECO:0007669"/>
    <property type="project" value="TreeGrafter"/>
</dbReference>
<evidence type="ECO:0000313" key="10">
    <source>
        <dbReference type="Proteomes" id="UP000007879"/>
    </source>
</evidence>
<feature type="domain" description="RRM" evidence="8">
    <location>
        <begin position="24"/>
        <end position="99"/>
    </location>
</feature>
<keyword evidence="4 6" id="KW-0694">RNA-binding</keyword>
<reference evidence="10" key="1">
    <citation type="journal article" date="2010" name="Nature">
        <title>The Amphimedon queenslandica genome and the evolution of animal complexity.</title>
        <authorList>
            <person name="Srivastava M."/>
            <person name="Simakov O."/>
            <person name="Chapman J."/>
            <person name="Fahey B."/>
            <person name="Gauthier M.E."/>
            <person name="Mitros T."/>
            <person name="Richards G.S."/>
            <person name="Conaco C."/>
            <person name="Dacre M."/>
            <person name="Hellsten U."/>
            <person name="Larroux C."/>
            <person name="Putnam N.H."/>
            <person name="Stanke M."/>
            <person name="Adamska M."/>
            <person name="Darling A."/>
            <person name="Degnan S.M."/>
            <person name="Oakley T.H."/>
            <person name="Plachetzki D.C."/>
            <person name="Zhai Y."/>
            <person name="Adamski M."/>
            <person name="Calcino A."/>
            <person name="Cummins S.F."/>
            <person name="Goodstein D.M."/>
            <person name="Harris C."/>
            <person name="Jackson D.J."/>
            <person name="Leys S.P."/>
            <person name="Shu S."/>
            <person name="Woodcroft B.J."/>
            <person name="Vervoort M."/>
            <person name="Kosik K.S."/>
            <person name="Manning G."/>
            <person name="Degnan B.M."/>
            <person name="Rokhsar D.S."/>
        </authorList>
    </citation>
    <scope>NUCLEOTIDE SEQUENCE [LARGE SCALE GENOMIC DNA]</scope>
</reference>
<dbReference type="GeneID" id="100634508"/>
<dbReference type="CDD" id="cd12239">
    <property type="entry name" value="RRM2_RBM40_like"/>
    <property type="match status" value="1"/>
</dbReference>
<name>A0AAN0JQ98_AMPQE</name>
<evidence type="ECO:0000259" key="8">
    <source>
        <dbReference type="PROSITE" id="PS50102"/>
    </source>
</evidence>
<dbReference type="PANTHER" id="PTHR16105:SF0">
    <property type="entry name" value="RNA-BINDING REGION-CONTAINING PROTEIN 3"/>
    <property type="match status" value="1"/>
</dbReference>
<dbReference type="AlphaFoldDB" id="A0AAN0JQ98"/>
<sequence length="456" mass="51727">MQKKLILHGCGLTNSCAFMMSSGCRLLVRKLPNFLRPEDKESLLKFFGAIEVTVMSQNGAMRNCAFATFANPADARMAMIKLHQLNVFGSVLIVVYASPQSEREAPIENRWRGDKVSTSDKPRTESNLKSSPSRKTSPTAIPQLSYEYPPPTQTIIGNIAHAVAAVPLLYTQVLHLMNKLNLPSPFDQPLPAPDLPSGRRRDLETSESELSSSTDGEETERKSLGGRRLSRKRRRKMPKRMSVSFKQFKEAKPIKDSHNGQEATKFHRRIEIKAPDQLRPPANDALVIENVYTFAATPIQQEMETSQAAHDAELNMQEESPLEEDFISYAELQLNRISNEVLTEMERDDGVFKNYSKGEPSMRLYIKNLSKQATEKDLTRIYGRYINWSSEVERHSFDVRVMQQGRMKGQAFIGMPNEEITSKALADTLGYKLYDKPMVVQFARSTKAKEKETWQT</sequence>
<reference evidence="9" key="2">
    <citation type="submission" date="2024-06" db="UniProtKB">
        <authorList>
            <consortium name="EnsemblMetazoa"/>
        </authorList>
    </citation>
    <scope>IDENTIFICATION</scope>
</reference>
<dbReference type="InterPro" id="IPR035979">
    <property type="entry name" value="RBD_domain_sf"/>
</dbReference>
<dbReference type="RefSeq" id="XP_019859221.1">
    <property type="nucleotide sequence ID" value="XM_020003662.1"/>
</dbReference>
<dbReference type="FunFam" id="3.30.70.330:FF:000207">
    <property type="entry name" value="RNA-binding region (RNP1, RRM)-containing 3"/>
    <property type="match status" value="1"/>
</dbReference>
<feature type="region of interest" description="Disordered" evidence="7">
    <location>
        <begin position="106"/>
        <end position="146"/>
    </location>
</feature>
<keyword evidence="10" id="KW-1185">Reference proteome</keyword>
<protein>
    <recommendedName>
        <fullName evidence="2">RNA-binding region-containing protein 3</fullName>
    </recommendedName>
</protein>
<dbReference type="Proteomes" id="UP000007879">
    <property type="component" value="Unassembled WGS sequence"/>
</dbReference>
<feature type="compositionally biased region" description="Polar residues" evidence="7">
    <location>
        <begin position="127"/>
        <end position="142"/>
    </location>
</feature>
<keyword evidence="3" id="KW-0677">Repeat</keyword>
<keyword evidence="5" id="KW-0539">Nucleus</keyword>
<dbReference type="GO" id="GO:0097157">
    <property type="term" value="F:pre-mRNA intronic binding"/>
    <property type="evidence" value="ECO:0007669"/>
    <property type="project" value="TreeGrafter"/>
</dbReference>
<evidence type="ECO:0000256" key="5">
    <source>
        <dbReference type="ARBA" id="ARBA00023242"/>
    </source>
</evidence>
<dbReference type="InterPro" id="IPR000504">
    <property type="entry name" value="RRM_dom"/>
</dbReference>
<dbReference type="KEGG" id="aqu:100634508"/>
<dbReference type="InterPro" id="IPR012677">
    <property type="entry name" value="Nucleotide-bd_a/b_plait_sf"/>
</dbReference>
<evidence type="ECO:0000256" key="4">
    <source>
        <dbReference type="ARBA" id="ARBA00022884"/>
    </source>
</evidence>
<evidence type="ECO:0000313" key="9">
    <source>
        <dbReference type="EnsemblMetazoa" id="XP_019859221.1"/>
    </source>
</evidence>
<organism evidence="9 10">
    <name type="scientific">Amphimedon queenslandica</name>
    <name type="common">Sponge</name>
    <dbReference type="NCBI Taxonomy" id="400682"/>
    <lineage>
        <taxon>Eukaryota</taxon>
        <taxon>Metazoa</taxon>
        <taxon>Porifera</taxon>
        <taxon>Demospongiae</taxon>
        <taxon>Heteroscleromorpha</taxon>
        <taxon>Haplosclerida</taxon>
        <taxon>Niphatidae</taxon>
        <taxon>Amphimedon</taxon>
    </lineage>
</organism>
<dbReference type="Gene3D" id="3.30.70.330">
    <property type="match status" value="2"/>
</dbReference>
<dbReference type="PANTHER" id="PTHR16105">
    <property type="entry name" value="RNA-BINDING REGION-CONTAINING PROTEIN 3"/>
    <property type="match status" value="1"/>
</dbReference>
<dbReference type="GO" id="GO:0005689">
    <property type="term" value="C:U12-type spliceosomal complex"/>
    <property type="evidence" value="ECO:0007669"/>
    <property type="project" value="TreeGrafter"/>
</dbReference>
<proteinExistence type="predicted"/>
<dbReference type="SUPFAM" id="SSF54928">
    <property type="entry name" value="RNA-binding domain, RBD"/>
    <property type="match status" value="2"/>
</dbReference>
<evidence type="ECO:0000256" key="3">
    <source>
        <dbReference type="ARBA" id="ARBA00022737"/>
    </source>
</evidence>
<dbReference type="InterPro" id="IPR045164">
    <property type="entry name" value="RBM41/RNPC3"/>
</dbReference>
<dbReference type="GO" id="GO:0000398">
    <property type="term" value="P:mRNA splicing, via spliceosome"/>
    <property type="evidence" value="ECO:0007669"/>
    <property type="project" value="TreeGrafter"/>
</dbReference>
<feature type="compositionally biased region" description="Basic and acidic residues" evidence="7">
    <location>
        <begin position="106"/>
        <end position="126"/>
    </location>
</feature>
<evidence type="ECO:0000256" key="6">
    <source>
        <dbReference type="PROSITE-ProRule" id="PRU00176"/>
    </source>
</evidence>
<feature type="region of interest" description="Disordered" evidence="7">
    <location>
        <begin position="183"/>
        <end position="242"/>
    </location>
</feature>
<dbReference type="Pfam" id="PF00076">
    <property type="entry name" value="RRM_1"/>
    <property type="match status" value="1"/>
</dbReference>
<dbReference type="EnsemblMetazoa" id="XM_020003662.1">
    <property type="protein sequence ID" value="XP_019859221.1"/>
    <property type="gene ID" value="LOC100634508"/>
</dbReference>
<comment type="subcellular location">
    <subcellularLocation>
        <location evidence="1">Nucleus</location>
    </subcellularLocation>
</comment>
<dbReference type="PROSITE" id="PS51257">
    <property type="entry name" value="PROKAR_LIPOPROTEIN"/>
    <property type="match status" value="1"/>
</dbReference>
<dbReference type="SMART" id="SM00360">
    <property type="entry name" value="RRM"/>
    <property type="match status" value="2"/>
</dbReference>
<feature type="compositionally biased region" description="Basic residues" evidence="7">
    <location>
        <begin position="224"/>
        <end position="239"/>
    </location>
</feature>